<evidence type="ECO:0000313" key="3">
    <source>
        <dbReference type="Proteomes" id="UP000837857"/>
    </source>
</evidence>
<proteinExistence type="predicted"/>
<evidence type="ECO:0000256" key="1">
    <source>
        <dbReference type="SAM" id="MobiDB-lite"/>
    </source>
</evidence>
<evidence type="ECO:0000313" key="2">
    <source>
        <dbReference type="EMBL" id="CAH2050092.1"/>
    </source>
</evidence>
<keyword evidence="3" id="KW-1185">Reference proteome</keyword>
<gene>
    <name evidence="2" type="ORF">IPOD504_LOCUS7232</name>
</gene>
<name>A0ABN8IBM1_9NEOP</name>
<feature type="region of interest" description="Disordered" evidence="1">
    <location>
        <begin position="48"/>
        <end position="101"/>
    </location>
</feature>
<accession>A0ABN8IBM1</accession>
<protein>
    <submittedName>
        <fullName evidence="2">Uncharacterized protein</fullName>
    </submittedName>
</protein>
<dbReference type="EMBL" id="OW152814">
    <property type="protein sequence ID" value="CAH2050092.1"/>
    <property type="molecule type" value="Genomic_DNA"/>
</dbReference>
<sequence length="101" mass="11112">MVIGLLFIATQGAPIEPNDIAAAAANGDWDLFQRLISQGFNFEPNFENIKSLRPQGPDSHVYGEGEYRFHSSSNINGQKSESSGGRKVINKDGQVEEYELP</sequence>
<feature type="compositionally biased region" description="Polar residues" evidence="1">
    <location>
        <begin position="70"/>
        <end position="83"/>
    </location>
</feature>
<organism evidence="2 3">
    <name type="scientific">Iphiclides podalirius</name>
    <name type="common">scarce swallowtail</name>
    <dbReference type="NCBI Taxonomy" id="110791"/>
    <lineage>
        <taxon>Eukaryota</taxon>
        <taxon>Metazoa</taxon>
        <taxon>Ecdysozoa</taxon>
        <taxon>Arthropoda</taxon>
        <taxon>Hexapoda</taxon>
        <taxon>Insecta</taxon>
        <taxon>Pterygota</taxon>
        <taxon>Neoptera</taxon>
        <taxon>Endopterygota</taxon>
        <taxon>Lepidoptera</taxon>
        <taxon>Glossata</taxon>
        <taxon>Ditrysia</taxon>
        <taxon>Papilionoidea</taxon>
        <taxon>Papilionidae</taxon>
        <taxon>Papilioninae</taxon>
        <taxon>Iphiclides</taxon>
    </lineage>
</organism>
<feature type="non-terminal residue" evidence="2">
    <location>
        <position position="1"/>
    </location>
</feature>
<reference evidence="2" key="1">
    <citation type="submission" date="2022-03" db="EMBL/GenBank/DDBJ databases">
        <authorList>
            <person name="Martin H S."/>
        </authorList>
    </citation>
    <scope>NUCLEOTIDE SEQUENCE</scope>
</reference>
<dbReference type="Proteomes" id="UP000837857">
    <property type="component" value="Chromosome 2"/>
</dbReference>